<evidence type="ECO:0000313" key="3">
    <source>
        <dbReference type="Proteomes" id="UP000481583"/>
    </source>
</evidence>
<name>A0A6G4UDX5_9ACTN</name>
<dbReference type="EMBL" id="JAAKZV010000310">
    <property type="protein sequence ID" value="NGN69557.1"/>
    <property type="molecule type" value="Genomic_DNA"/>
</dbReference>
<keyword evidence="3" id="KW-1185">Reference proteome</keyword>
<dbReference type="Proteomes" id="UP000481583">
    <property type="component" value="Unassembled WGS sequence"/>
</dbReference>
<accession>A0A6G4UDX5</accession>
<evidence type="ECO:0000256" key="1">
    <source>
        <dbReference type="SAM" id="MobiDB-lite"/>
    </source>
</evidence>
<evidence type="ECO:0000313" key="2">
    <source>
        <dbReference type="EMBL" id="NGN69557.1"/>
    </source>
</evidence>
<sequence>MQWPPRARATLAALAWAAALAIAGGLGAWSLPHTDPEGAHANPLDEAEVRRQLKAADPPPTASPSPSNT</sequence>
<feature type="non-terminal residue" evidence="2">
    <location>
        <position position="69"/>
    </location>
</feature>
<reference evidence="2 3" key="1">
    <citation type="submission" date="2020-02" db="EMBL/GenBank/DDBJ databases">
        <title>Whole-genome analyses of novel actinobacteria.</title>
        <authorList>
            <person name="Sahin N."/>
        </authorList>
    </citation>
    <scope>NUCLEOTIDE SEQUENCE [LARGE SCALE GENOMIC DNA]</scope>
    <source>
        <strain evidence="2 3">A7024</strain>
    </source>
</reference>
<feature type="region of interest" description="Disordered" evidence="1">
    <location>
        <begin position="50"/>
        <end position="69"/>
    </location>
</feature>
<dbReference type="AlphaFoldDB" id="A0A6G4UDX5"/>
<comment type="caution">
    <text evidence="2">The sequence shown here is derived from an EMBL/GenBank/DDBJ whole genome shotgun (WGS) entry which is preliminary data.</text>
</comment>
<gene>
    <name evidence="2" type="ORF">G5C51_37435</name>
</gene>
<organism evidence="2 3">
    <name type="scientific">Streptomyces coryli</name>
    <dbReference type="NCBI Taxonomy" id="1128680"/>
    <lineage>
        <taxon>Bacteria</taxon>
        <taxon>Bacillati</taxon>
        <taxon>Actinomycetota</taxon>
        <taxon>Actinomycetes</taxon>
        <taxon>Kitasatosporales</taxon>
        <taxon>Streptomycetaceae</taxon>
        <taxon>Streptomyces</taxon>
    </lineage>
</organism>
<protein>
    <submittedName>
        <fullName evidence="2">Uncharacterized protein</fullName>
    </submittedName>
</protein>
<proteinExistence type="predicted"/>